<protein>
    <submittedName>
        <fullName evidence="1">Uncharacterized protein</fullName>
    </submittedName>
</protein>
<sequence length="134" mass="15386">MEKEIGKPSWLTRRIVHQVWNIVVQWPKRHFRMHNYMKAVTFGRNGDVYFIASRGVLGEYICHQQSFVHAITGCDLTSRLHGICKRAVLKKIQSDHHLKTRGEVFLLDPESMGKDDICKAGEEGLVHLYGGMPV</sequence>
<dbReference type="EMBL" id="UYJE01000134">
    <property type="protein sequence ID" value="VDH90436.1"/>
    <property type="molecule type" value="Genomic_DNA"/>
</dbReference>
<gene>
    <name evidence="1" type="ORF">MGAL_10B049700</name>
</gene>
<proteinExistence type="predicted"/>
<evidence type="ECO:0000313" key="2">
    <source>
        <dbReference type="Proteomes" id="UP000596742"/>
    </source>
</evidence>
<comment type="caution">
    <text evidence="1">The sequence shown here is derived from an EMBL/GenBank/DDBJ whole genome shotgun (WGS) entry which is preliminary data.</text>
</comment>
<accession>A0A8B6BGM4</accession>
<dbReference type="Proteomes" id="UP000596742">
    <property type="component" value="Unassembled WGS sequence"/>
</dbReference>
<name>A0A8B6BGM4_MYTGA</name>
<organism evidence="1 2">
    <name type="scientific">Mytilus galloprovincialis</name>
    <name type="common">Mediterranean mussel</name>
    <dbReference type="NCBI Taxonomy" id="29158"/>
    <lineage>
        <taxon>Eukaryota</taxon>
        <taxon>Metazoa</taxon>
        <taxon>Spiralia</taxon>
        <taxon>Lophotrochozoa</taxon>
        <taxon>Mollusca</taxon>
        <taxon>Bivalvia</taxon>
        <taxon>Autobranchia</taxon>
        <taxon>Pteriomorphia</taxon>
        <taxon>Mytilida</taxon>
        <taxon>Mytiloidea</taxon>
        <taxon>Mytilidae</taxon>
        <taxon>Mytilinae</taxon>
        <taxon>Mytilus</taxon>
    </lineage>
</organism>
<keyword evidence="2" id="KW-1185">Reference proteome</keyword>
<dbReference type="AlphaFoldDB" id="A0A8B6BGM4"/>
<evidence type="ECO:0000313" key="1">
    <source>
        <dbReference type="EMBL" id="VDH90436.1"/>
    </source>
</evidence>
<reference evidence="1" key="1">
    <citation type="submission" date="2018-11" db="EMBL/GenBank/DDBJ databases">
        <authorList>
            <person name="Alioto T."/>
            <person name="Alioto T."/>
        </authorList>
    </citation>
    <scope>NUCLEOTIDE SEQUENCE</scope>
</reference>
<dbReference type="OrthoDB" id="6153294at2759"/>